<gene>
    <name evidence="1" type="ORF">HO133_008217</name>
</gene>
<dbReference type="RefSeq" id="XP_037156421.1">
    <property type="nucleotide sequence ID" value="XM_037299085.1"/>
</dbReference>
<evidence type="ECO:0000313" key="1">
    <source>
        <dbReference type="EMBL" id="KAF6228487.1"/>
    </source>
</evidence>
<evidence type="ECO:0000313" key="2">
    <source>
        <dbReference type="Proteomes" id="UP000593566"/>
    </source>
</evidence>
<reference evidence="1 2" key="1">
    <citation type="journal article" date="2020" name="Genomics">
        <title>Complete, high-quality genomes from long-read metagenomic sequencing of two wolf lichen thalli reveals enigmatic genome architecture.</title>
        <authorList>
            <person name="McKenzie S.K."/>
            <person name="Walston R.F."/>
            <person name="Allen J.L."/>
        </authorList>
    </citation>
    <scope>NUCLEOTIDE SEQUENCE [LARGE SCALE GENOMIC DNA]</scope>
    <source>
        <strain evidence="1">WasteWater1</strain>
    </source>
</reference>
<evidence type="ECO:0008006" key="3">
    <source>
        <dbReference type="Google" id="ProtNLM"/>
    </source>
</evidence>
<proteinExistence type="predicted"/>
<dbReference type="EMBL" id="JACCJB010000004">
    <property type="protein sequence ID" value="KAF6228487.1"/>
    <property type="molecule type" value="Genomic_DNA"/>
</dbReference>
<accession>A0A8H6FH84</accession>
<dbReference type="Proteomes" id="UP000593566">
    <property type="component" value="Unassembled WGS sequence"/>
</dbReference>
<comment type="caution">
    <text evidence="1">The sequence shown here is derived from an EMBL/GenBank/DDBJ whole genome shotgun (WGS) entry which is preliminary data.</text>
</comment>
<dbReference type="GeneID" id="59336614"/>
<sequence length="127" mass="14291">MVANIIDLIRSMPEEEQVLMFVQFDNLMHNIVSAVNAEGIPNYGFTASSGRAVRNMVDDFQNRGPTKKILVLNWANSLAAGVTTVHIYDFLALQVTDVDLYQAQDRKTFVRQSVNGDSQWEMVDPRA</sequence>
<name>A0A8H6FH84_9LECA</name>
<organism evidence="1 2">
    <name type="scientific">Letharia lupina</name>
    <dbReference type="NCBI Taxonomy" id="560253"/>
    <lineage>
        <taxon>Eukaryota</taxon>
        <taxon>Fungi</taxon>
        <taxon>Dikarya</taxon>
        <taxon>Ascomycota</taxon>
        <taxon>Pezizomycotina</taxon>
        <taxon>Lecanoromycetes</taxon>
        <taxon>OSLEUM clade</taxon>
        <taxon>Lecanoromycetidae</taxon>
        <taxon>Lecanorales</taxon>
        <taxon>Lecanorineae</taxon>
        <taxon>Parmeliaceae</taxon>
        <taxon>Letharia</taxon>
    </lineage>
</organism>
<keyword evidence="2" id="KW-1185">Reference proteome</keyword>
<protein>
    <recommendedName>
        <fullName evidence="3">Helicase C-terminal domain-containing protein</fullName>
    </recommendedName>
</protein>
<dbReference type="AlphaFoldDB" id="A0A8H6FH84"/>